<feature type="transmembrane region" description="Helical" evidence="7">
    <location>
        <begin position="85"/>
        <end position="112"/>
    </location>
</feature>
<dbReference type="Pfam" id="PF13520">
    <property type="entry name" value="AA_permease_2"/>
    <property type="match status" value="1"/>
</dbReference>
<protein>
    <submittedName>
        <fullName evidence="8">Glutamate/gamma-aminobutyrate family transporter YjeM</fullName>
    </submittedName>
</protein>
<keyword evidence="9" id="KW-1185">Reference proteome</keyword>
<feature type="transmembrane region" description="Helical" evidence="7">
    <location>
        <begin position="249"/>
        <end position="270"/>
    </location>
</feature>
<keyword evidence="4 7" id="KW-0812">Transmembrane</keyword>
<dbReference type="Gene3D" id="1.20.1740.10">
    <property type="entry name" value="Amino acid/polyamine transporter I"/>
    <property type="match status" value="1"/>
</dbReference>
<dbReference type="GO" id="GO:0022857">
    <property type="term" value="F:transmembrane transporter activity"/>
    <property type="evidence" value="ECO:0007669"/>
    <property type="project" value="InterPro"/>
</dbReference>
<feature type="transmembrane region" description="Helical" evidence="7">
    <location>
        <begin position="317"/>
        <end position="338"/>
    </location>
</feature>
<feature type="transmembrane region" description="Helical" evidence="7">
    <location>
        <begin position="207"/>
        <end position="228"/>
    </location>
</feature>
<dbReference type="PANTHER" id="PTHR42770:SF15">
    <property type="entry name" value="GLUTAMATE_GAMMA-AMINOBUTYRATE ANTIPORTER-RELATED"/>
    <property type="match status" value="1"/>
</dbReference>
<evidence type="ECO:0000313" key="8">
    <source>
        <dbReference type="EMBL" id="MBC5640586.1"/>
    </source>
</evidence>
<name>A0A8I0DPU0_9CLOT</name>
<feature type="transmembrane region" description="Helical" evidence="7">
    <location>
        <begin position="369"/>
        <end position="387"/>
    </location>
</feature>
<feature type="transmembrane region" description="Helical" evidence="7">
    <location>
        <begin position="438"/>
        <end position="459"/>
    </location>
</feature>
<evidence type="ECO:0000256" key="7">
    <source>
        <dbReference type="SAM" id="Phobius"/>
    </source>
</evidence>
<organism evidence="8 9">
    <name type="scientific">Clostridium lentum</name>
    <dbReference type="NCBI Taxonomy" id="2763037"/>
    <lineage>
        <taxon>Bacteria</taxon>
        <taxon>Bacillati</taxon>
        <taxon>Bacillota</taxon>
        <taxon>Clostridia</taxon>
        <taxon>Eubacteriales</taxon>
        <taxon>Clostridiaceae</taxon>
        <taxon>Clostridium</taxon>
    </lineage>
</organism>
<feature type="transmembrane region" description="Helical" evidence="7">
    <location>
        <begin position="393"/>
        <end position="418"/>
    </location>
</feature>
<dbReference type="PANTHER" id="PTHR42770">
    <property type="entry name" value="AMINO ACID TRANSPORTER-RELATED"/>
    <property type="match status" value="1"/>
</dbReference>
<feature type="transmembrane region" description="Helical" evidence="7">
    <location>
        <begin position="42"/>
        <end position="64"/>
    </location>
</feature>
<reference evidence="8" key="1">
    <citation type="submission" date="2020-08" db="EMBL/GenBank/DDBJ databases">
        <title>Genome public.</title>
        <authorList>
            <person name="Liu C."/>
            <person name="Sun Q."/>
        </authorList>
    </citation>
    <scope>NUCLEOTIDE SEQUENCE</scope>
    <source>
        <strain evidence="8">NSJ-42</strain>
    </source>
</reference>
<keyword evidence="5 7" id="KW-1133">Transmembrane helix</keyword>
<evidence type="ECO:0000256" key="3">
    <source>
        <dbReference type="ARBA" id="ARBA00022475"/>
    </source>
</evidence>
<keyword evidence="6 7" id="KW-0472">Membrane</keyword>
<proteinExistence type="predicted"/>
<comment type="subcellular location">
    <subcellularLocation>
        <location evidence="1">Cell membrane</location>
        <topology evidence="1">Multi-pass membrane protein</topology>
    </subcellularLocation>
</comment>
<keyword evidence="3" id="KW-1003">Cell membrane</keyword>
<evidence type="ECO:0000256" key="5">
    <source>
        <dbReference type="ARBA" id="ARBA00022989"/>
    </source>
</evidence>
<dbReference type="GO" id="GO:0005886">
    <property type="term" value="C:plasma membrane"/>
    <property type="evidence" value="ECO:0007669"/>
    <property type="project" value="UniProtKB-SubCell"/>
</dbReference>
<evidence type="ECO:0000313" key="9">
    <source>
        <dbReference type="Proteomes" id="UP000662088"/>
    </source>
</evidence>
<evidence type="ECO:0000256" key="6">
    <source>
        <dbReference type="ARBA" id="ARBA00023136"/>
    </source>
</evidence>
<dbReference type="Proteomes" id="UP000662088">
    <property type="component" value="Unassembled WGS sequence"/>
</dbReference>
<feature type="transmembrane region" description="Helical" evidence="7">
    <location>
        <begin position="164"/>
        <end position="187"/>
    </location>
</feature>
<dbReference type="InterPro" id="IPR002293">
    <property type="entry name" value="AA/rel_permease1"/>
</dbReference>
<dbReference type="PIRSF" id="PIRSF006060">
    <property type="entry name" value="AA_transporter"/>
    <property type="match status" value="1"/>
</dbReference>
<gene>
    <name evidence="8" type="primary">yjeM</name>
    <name evidence="8" type="ORF">H8R92_09170</name>
</gene>
<dbReference type="AlphaFoldDB" id="A0A8I0DPU0"/>
<evidence type="ECO:0000256" key="2">
    <source>
        <dbReference type="ARBA" id="ARBA00022448"/>
    </source>
</evidence>
<evidence type="ECO:0000256" key="1">
    <source>
        <dbReference type="ARBA" id="ARBA00004651"/>
    </source>
</evidence>
<keyword evidence="2" id="KW-0813">Transport</keyword>
<feature type="transmembrane region" description="Helical" evidence="7">
    <location>
        <begin position="471"/>
        <end position="492"/>
    </location>
</feature>
<comment type="caution">
    <text evidence="8">The sequence shown here is derived from an EMBL/GenBank/DDBJ whole genome shotgun (WGS) entry which is preliminary data.</text>
</comment>
<feature type="transmembrane region" description="Helical" evidence="7">
    <location>
        <begin position="132"/>
        <end position="152"/>
    </location>
</feature>
<dbReference type="NCBIfam" id="NF011775">
    <property type="entry name" value="PRK15238.1"/>
    <property type="match status" value="1"/>
</dbReference>
<dbReference type="RefSeq" id="WP_022212353.1">
    <property type="nucleotide sequence ID" value="NZ_JACOOQ010000014.1"/>
</dbReference>
<dbReference type="InterPro" id="IPR050367">
    <property type="entry name" value="APC_superfamily"/>
</dbReference>
<evidence type="ECO:0000256" key="4">
    <source>
        <dbReference type="ARBA" id="ARBA00022692"/>
    </source>
</evidence>
<sequence>MGKENKQMSKLTLVALILMIFTSVFGFNNIPRAFYLMGYSAILWYLFGAIAFFIPYAFMMAEYGAAFKEEKGIYAWMERAVGAKFAFVGTFMWFASYIVWMVSVSSSIWVPLSNLIFGSDVTSTWSLFGLNAPKTLAILGVVLIVVITYLSTKGLKSISKIASVGGFFVTSANIVLLVGALIVFGGNGFKAAEPISFSAFFNSPNPSYTSILAIFSFLVYAIFAYGGLEAVGGLVDQTENSEKTFPTGIKISAIVIAIGYSLGILMIGLFTNWQEILSSPEVSRANVSYVVIKNLGVQLGNVFGLSPKGAAIMGTWFARYIGLAMFLALIGAFFTLIYSPLKQLIEGTPKEIWPESWTKVNKNNMPVKALWIQCLIVVAIIVVASFGGDTAAAFLDLLILMSNVAMTIPTIFLAIAFIAFKKNDNIDKPFIIFKSKSFATICAVIVIITVGFANVFTIIQPAIEASKYVDTIAQIAGPVIFSVVALSLFNVYENKMKKNKL</sequence>
<dbReference type="EMBL" id="JACOOQ010000014">
    <property type="protein sequence ID" value="MBC5640586.1"/>
    <property type="molecule type" value="Genomic_DNA"/>
</dbReference>
<accession>A0A8I0DPU0</accession>